<feature type="compositionally biased region" description="Basic and acidic residues" evidence="1">
    <location>
        <begin position="1207"/>
        <end position="1227"/>
    </location>
</feature>
<feature type="compositionally biased region" description="Polar residues" evidence="1">
    <location>
        <begin position="672"/>
        <end position="684"/>
    </location>
</feature>
<dbReference type="EMBL" id="KZ805569">
    <property type="protein sequence ID" value="PVH93772.1"/>
    <property type="molecule type" value="Genomic_DNA"/>
</dbReference>
<feature type="region of interest" description="Disordered" evidence="1">
    <location>
        <begin position="661"/>
        <end position="684"/>
    </location>
</feature>
<feature type="region of interest" description="Disordered" evidence="1">
    <location>
        <begin position="1195"/>
        <end position="1227"/>
    </location>
</feature>
<evidence type="ECO:0000313" key="2">
    <source>
        <dbReference type="EMBL" id="PVH93772.1"/>
    </source>
</evidence>
<feature type="compositionally biased region" description="Acidic residues" evidence="1">
    <location>
        <begin position="1195"/>
        <end position="1206"/>
    </location>
</feature>
<protein>
    <submittedName>
        <fullName evidence="2">Uncharacterized protein</fullName>
    </submittedName>
</protein>
<evidence type="ECO:0000313" key="3">
    <source>
        <dbReference type="Proteomes" id="UP000244855"/>
    </source>
</evidence>
<feature type="region of interest" description="Disordered" evidence="1">
    <location>
        <begin position="94"/>
        <end position="137"/>
    </location>
</feature>
<name>A0A2V1D6T6_9PLEO</name>
<feature type="region of interest" description="Disordered" evidence="1">
    <location>
        <begin position="224"/>
        <end position="285"/>
    </location>
</feature>
<sequence length="1484" mass="169788">MDLQDSEPDTSNNPNFDWLGRSGRGSAYISYNGFSHLSATSFDFGHEGHAASCNYGGEILQLSAPSSRYGLIFASGHFSPSLYASLARRQRANGGPATFSLKPPREKHDTPSCPKHRKDKHDPQFGSKHPADKHDRRSCSKLLKEKYNHHFRSTLPKEKHEQASRSETPKEKHEETPRSETPKKKHEQPSSLVRIDRILERGTFNYRWPFTEYSLVRSCRPEKDLKKNGSESFSGKNSSKDDAKSSSNCITDQSSQSSSGAVGVRLDQNMDPPPQHQRAAQNKEKDECKCYKITETQIGTCAIFSFVMKDVVYQVVRITSKSSQESEEPWPEPSEMDFTIGGPIWFYHHNPFNPTTDKFPMKPDEKALQEVQYAPSHGKEECLTVYHESKKIALQARVYQHIVNGSKESYKPILLEKQNGKTIHSVEPYSVPISLHQGKSITLVAAFRLVEGTHDSNLPWTHEMPSSPDVYHYIGGDGGNLRAATAQMWDTIIHQRHIRNNSLSQITDVHLLGRCFEKIVHVDTIQRDGTLALVSNLFMGPEISYSALFWKVRFMVKMYQFFRDIQPVEGPDPRPNDDAQSRFDAKNETKKMLNIAQNQIIIVKEKIREIMFFLIRQLESQSSSPTSTSNRVKAKPDYYYILITIWFCVKNLPDFDWKGALENDSRKGTKNGPKSDSTKDSTAVSESESIKAKLYQVNELEARNLGLGNDDNDFGMAKEEVIPLLQWYHYESILGLSERGFLNPHAWGVKPLRKRAFELRKAALEASAARVSSGRPYRASDEVVDRLEFLAHEMQLERDYYSPSVALLAKNRIKEREFTSNLNPGVRVPRADGAEDHTDGPWENLRTARKVWKEVEHYKKKLFQFLNSEATLTPCWERSYLGENKSWGESEATSILGSTLLDIDQTFRDFDNQGDLEKLKEFEEFGMDEFRDPDSPDAMEVAHTAVFKEITLTDSRPNQRIRIVEKGTPDAGPFQWRSWRPPRLYHPENFMISLDDTPQKYKKQEISKMVIPPALLEYVADPHEVHDFDKNSLVDLGSERDRIFLADLVETEIDFKDPSFQDSGSMLCAGQMIETDDPDVPIGDLVDRLFDSLVDLNVRHRFLVVASKDLERPEKENLRNVLVYVLCPWSAVFLTNHFLKLARFKCQSQNDWVARITVIGWRTCKKETKENKEKKEPRDDDEVISLPDHFELENYDGDDNESTSAEEVEKNGIHRSDTGNFRSRKDVKPNPKLLNKERFELRVSSFVLATNPFGDFSKCTIISEEIDGKELREIARKAQRVWRAFVHQPQTARCLVFLLVLGKLAIDMIEEYSYAAKILRSILGLDHLKQDVESWPDQSDAIQRFQHVIWSLESLYKLQRSLEQSLKSITEAKDEMLAQIKDGSIARGDSLEAICQEHIDSFESRYSRLCAEAIALDRVIELNARYKDASEAILNLTGNRTSLRQNRTIERLTYLTIMYLPMGLMAVSYICDTAGAAHRVSEYG</sequence>
<organism evidence="2 3">
    <name type="scientific">Periconia macrospinosa</name>
    <dbReference type="NCBI Taxonomy" id="97972"/>
    <lineage>
        <taxon>Eukaryota</taxon>
        <taxon>Fungi</taxon>
        <taxon>Dikarya</taxon>
        <taxon>Ascomycota</taxon>
        <taxon>Pezizomycotina</taxon>
        <taxon>Dothideomycetes</taxon>
        <taxon>Pleosporomycetidae</taxon>
        <taxon>Pleosporales</taxon>
        <taxon>Massarineae</taxon>
        <taxon>Periconiaceae</taxon>
        <taxon>Periconia</taxon>
    </lineage>
</organism>
<proteinExistence type="predicted"/>
<gene>
    <name evidence="2" type="ORF">DM02DRAFT_676624</name>
</gene>
<feature type="region of interest" description="Disordered" evidence="1">
    <location>
        <begin position="149"/>
        <end position="194"/>
    </location>
</feature>
<accession>A0A2V1D6T6</accession>
<feature type="compositionally biased region" description="Basic and acidic residues" evidence="1">
    <location>
        <begin position="155"/>
        <end position="182"/>
    </location>
</feature>
<keyword evidence="3" id="KW-1185">Reference proteome</keyword>
<dbReference type="OrthoDB" id="3797666at2759"/>
<reference evidence="2 3" key="1">
    <citation type="journal article" date="2018" name="Sci. Rep.">
        <title>Comparative genomics provides insights into the lifestyle and reveals functional heterogeneity of dark septate endophytic fungi.</title>
        <authorList>
            <person name="Knapp D.G."/>
            <person name="Nemeth J.B."/>
            <person name="Barry K."/>
            <person name="Hainaut M."/>
            <person name="Henrissat B."/>
            <person name="Johnson J."/>
            <person name="Kuo A."/>
            <person name="Lim J.H.P."/>
            <person name="Lipzen A."/>
            <person name="Nolan M."/>
            <person name="Ohm R.A."/>
            <person name="Tamas L."/>
            <person name="Grigoriev I.V."/>
            <person name="Spatafora J.W."/>
            <person name="Nagy L.G."/>
            <person name="Kovacs G.M."/>
        </authorList>
    </citation>
    <scope>NUCLEOTIDE SEQUENCE [LARGE SCALE GENOMIC DNA]</scope>
    <source>
        <strain evidence="2 3">DSE2036</strain>
    </source>
</reference>
<feature type="compositionally biased region" description="Low complexity" evidence="1">
    <location>
        <begin position="245"/>
        <end position="259"/>
    </location>
</feature>
<evidence type="ECO:0000256" key="1">
    <source>
        <dbReference type="SAM" id="MobiDB-lite"/>
    </source>
</evidence>
<dbReference type="Proteomes" id="UP000244855">
    <property type="component" value="Unassembled WGS sequence"/>
</dbReference>